<name>A0A024GXV0_9MICC</name>
<reference evidence="2" key="1">
    <citation type="journal article" date="2014" name="Genome Announc.">
        <title>Genome Sequence of Arthrobacter siccitolerans 4J27, a Xeroprotectant-Producing Desiccation-Tolerant Microorganism.</title>
        <authorList>
            <person name="Manzanera M."/>
            <person name="Santa-Cruz-Calvo L."/>
            <person name="Vilchez J.I."/>
            <person name="Garcia-Fontana C."/>
            <person name="Silva-Castro G.A."/>
            <person name="Calvo C."/>
            <person name="Gonzalez-Lopez J."/>
        </authorList>
    </citation>
    <scope>NUCLEOTIDE SEQUENCE [LARGE SCALE GENOMIC DNA]</scope>
    <source>
        <strain evidence="2">4J27</strain>
    </source>
</reference>
<sequence>MSAKWCWAGKHLRLPAGNAIRGGALKAGPAVRELGRSGLPGGAGGTPGQSAFIYLLALTGNGTSVSIVSQVTRV</sequence>
<evidence type="ECO:0000313" key="1">
    <source>
        <dbReference type="EMBL" id="CCQ44578.1"/>
    </source>
</evidence>
<keyword evidence="2" id="KW-1185">Reference proteome</keyword>
<dbReference type="EMBL" id="CAQI01000028">
    <property type="protein sequence ID" value="CCQ44578.1"/>
    <property type="molecule type" value="Genomic_DNA"/>
</dbReference>
<organism evidence="1 2">
    <name type="scientific">Pseudarthrobacter siccitolerans</name>
    <dbReference type="NCBI Taxonomy" id="861266"/>
    <lineage>
        <taxon>Bacteria</taxon>
        <taxon>Bacillati</taxon>
        <taxon>Actinomycetota</taxon>
        <taxon>Actinomycetes</taxon>
        <taxon>Micrococcales</taxon>
        <taxon>Micrococcaceae</taxon>
        <taxon>Pseudarthrobacter</taxon>
    </lineage>
</organism>
<proteinExistence type="predicted"/>
<gene>
    <name evidence="1" type="ORF">ARTSIC4J27_505</name>
</gene>
<protein>
    <submittedName>
        <fullName evidence="1">Uncharacterized protein</fullName>
    </submittedName>
</protein>
<dbReference type="AlphaFoldDB" id="A0A024GXV0"/>
<dbReference type="Proteomes" id="UP000035722">
    <property type="component" value="Unassembled WGS sequence"/>
</dbReference>
<comment type="caution">
    <text evidence="1">The sequence shown here is derived from an EMBL/GenBank/DDBJ whole genome shotgun (WGS) entry which is preliminary data.</text>
</comment>
<evidence type="ECO:0000313" key="2">
    <source>
        <dbReference type="Proteomes" id="UP000035722"/>
    </source>
</evidence>
<accession>A0A024GXV0</accession>